<evidence type="ECO:0000256" key="1">
    <source>
        <dbReference type="SAM" id="MobiDB-lite"/>
    </source>
</evidence>
<gene>
    <name evidence="2" type="ORF">ACK4CT_32730</name>
</gene>
<comment type="caution">
    <text evidence="2">The sequence shown here is derived from an EMBL/GenBank/DDBJ whole genome shotgun (WGS) entry which is preliminary data.</text>
</comment>
<dbReference type="EMBL" id="JBKBDD010000019">
    <property type="protein sequence ID" value="MFN6547969.1"/>
    <property type="molecule type" value="Genomic_DNA"/>
</dbReference>
<feature type="compositionally biased region" description="Basic and acidic residues" evidence="1">
    <location>
        <begin position="34"/>
        <end position="60"/>
    </location>
</feature>
<dbReference type="RefSeq" id="WP_090433525.1">
    <property type="nucleotide sequence ID" value="NZ_CP034072.1"/>
</dbReference>
<dbReference type="GeneID" id="300559907"/>
<evidence type="ECO:0000313" key="2">
    <source>
        <dbReference type="EMBL" id="MFN6547969.1"/>
    </source>
</evidence>
<keyword evidence="3" id="KW-1185">Reference proteome</keyword>
<name>A0ABW9LK57_9MYCO</name>
<sequence>MSDTDVGPDDTLSPSESTDSDEIKNADGDDVVDAPDRWQGADRADTEETLDRKLAAEEPE</sequence>
<organism evidence="2 3">
    <name type="scientific">Mycolicibacterium nivoides</name>
    <dbReference type="NCBI Taxonomy" id="2487344"/>
    <lineage>
        <taxon>Bacteria</taxon>
        <taxon>Bacillati</taxon>
        <taxon>Actinomycetota</taxon>
        <taxon>Actinomycetes</taxon>
        <taxon>Mycobacteriales</taxon>
        <taxon>Mycobacteriaceae</taxon>
        <taxon>Mycolicibacterium</taxon>
    </lineage>
</organism>
<proteinExistence type="predicted"/>
<evidence type="ECO:0000313" key="3">
    <source>
        <dbReference type="Proteomes" id="UP001635816"/>
    </source>
</evidence>
<reference evidence="2 3" key="1">
    <citation type="submission" date="2024-12" db="EMBL/GenBank/DDBJ databases">
        <title>The coexistence of Mycolicibacterium septicum and Mycolicibacterium nivoides in clinical samples.</title>
        <authorList>
            <person name="Wang C."/>
            <person name="Feng Y."/>
            <person name="Zong Z."/>
        </authorList>
    </citation>
    <scope>NUCLEOTIDE SEQUENCE [LARGE SCALE GENOMIC DNA]</scope>
    <source>
        <strain evidence="2 3">120309</strain>
    </source>
</reference>
<protein>
    <submittedName>
        <fullName evidence="2">Uncharacterized protein</fullName>
    </submittedName>
</protein>
<accession>A0ABW9LK57</accession>
<dbReference type="Proteomes" id="UP001635816">
    <property type="component" value="Unassembled WGS sequence"/>
</dbReference>
<feature type="region of interest" description="Disordered" evidence="1">
    <location>
        <begin position="1"/>
        <end position="60"/>
    </location>
</feature>